<dbReference type="STRING" id="651561.BBI00_03955"/>
<proteinExistence type="predicted"/>
<organism evidence="1 2">
    <name type="scientific">Chryseobacterium arthrosphaerae</name>
    <dbReference type="NCBI Taxonomy" id="651561"/>
    <lineage>
        <taxon>Bacteria</taxon>
        <taxon>Pseudomonadati</taxon>
        <taxon>Bacteroidota</taxon>
        <taxon>Flavobacteriia</taxon>
        <taxon>Flavobacteriales</taxon>
        <taxon>Weeksellaceae</taxon>
        <taxon>Chryseobacterium group</taxon>
        <taxon>Chryseobacterium</taxon>
    </lineage>
</organism>
<dbReference type="EMBL" id="MAYG01000001">
    <property type="protein sequence ID" value="OCA73545.1"/>
    <property type="molecule type" value="Genomic_DNA"/>
</dbReference>
<evidence type="ECO:0008006" key="3">
    <source>
        <dbReference type="Google" id="ProtNLM"/>
    </source>
</evidence>
<dbReference type="AlphaFoldDB" id="A0A1B8ZPN2"/>
<gene>
    <name evidence="1" type="ORF">BBI00_03955</name>
</gene>
<comment type="caution">
    <text evidence="1">The sequence shown here is derived from an EMBL/GenBank/DDBJ whole genome shotgun (WGS) entry which is preliminary data.</text>
</comment>
<reference evidence="2" key="1">
    <citation type="submission" date="2016-07" db="EMBL/GenBank/DDBJ databases">
        <authorList>
            <person name="Florea S."/>
            <person name="Webb J.S."/>
            <person name="Jaromczyk J."/>
            <person name="Schardl C.L."/>
        </authorList>
    </citation>
    <scope>NUCLEOTIDE SEQUENCE [LARGE SCALE GENOMIC DNA]</scope>
    <source>
        <strain evidence="2">CC-VM-7</strain>
    </source>
</reference>
<dbReference type="RefSeq" id="WP_065397550.1">
    <property type="nucleotide sequence ID" value="NZ_CP033811.1"/>
</dbReference>
<name>A0A1B8ZPN2_9FLAO</name>
<protein>
    <recommendedName>
        <fullName evidence="3">DUF4488 domain-containing protein</fullName>
    </recommendedName>
</protein>
<accession>A0A1B8ZPN2</accession>
<evidence type="ECO:0000313" key="2">
    <source>
        <dbReference type="Proteomes" id="UP000093432"/>
    </source>
</evidence>
<dbReference type="Proteomes" id="UP000093432">
    <property type="component" value="Unassembled WGS sequence"/>
</dbReference>
<sequence length="151" mass="16926">MKKIYTGLVFLFSFLGFGQQLSEAEKKMTELAGIWKTEVQGSPLTLDISLEKNKGKEYIQISLINLTGEKFVVSESKVVSPSGSEFKINILNAGFEQYKNCKIKDAVINLKRLENDSVSFSYHSEITDCSFGNDNGLEIPDIDGLIFKKEK</sequence>
<evidence type="ECO:0000313" key="1">
    <source>
        <dbReference type="EMBL" id="OCA73545.1"/>
    </source>
</evidence>